<reference evidence="1 2" key="1">
    <citation type="submission" date="2016-06" db="EMBL/GenBank/DDBJ databases">
        <authorList>
            <person name="Kjaerup R.B."/>
            <person name="Dalgaard T.S."/>
            <person name="Juul-Madsen H.R."/>
        </authorList>
    </citation>
    <scope>NUCLEOTIDE SEQUENCE [LARGE SCALE GENOMIC DNA]</scope>
    <source>
        <strain evidence="1 2">GCSL-Mp3</strain>
    </source>
</reference>
<organism evidence="1 2">
    <name type="scientific">Morganella psychrotolerans</name>
    <dbReference type="NCBI Taxonomy" id="368603"/>
    <lineage>
        <taxon>Bacteria</taxon>
        <taxon>Pseudomonadati</taxon>
        <taxon>Pseudomonadota</taxon>
        <taxon>Gammaproteobacteria</taxon>
        <taxon>Enterobacterales</taxon>
        <taxon>Morganellaceae</taxon>
        <taxon>Morganella</taxon>
    </lineage>
</organism>
<evidence type="ECO:0000313" key="2">
    <source>
        <dbReference type="Proteomes" id="UP000092247"/>
    </source>
</evidence>
<name>A0A1B8HDB2_9GAMM</name>
<gene>
    <name evidence="1" type="ORF">AYY17_19425</name>
</gene>
<comment type="caution">
    <text evidence="1">The sequence shown here is derived from an EMBL/GenBank/DDBJ whole genome shotgun (WGS) entry which is preliminary data.</text>
</comment>
<dbReference type="Proteomes" id="UP000092247">
    <property type="component" value="Unassembled WGS sequence"/>
</dbReference>
<dbReference type="EMBL" id="LZEX01000013">
    <property type="protein sequence ID" value="OBU07068.1"/>
    <property type="molecule type" value="Genomic_DNA"/>
</dbReference>
<proteinExistence type="predicted"/>
<sequence length="104" mass="12247">MTKSDFPENIKYISEIGYENGIDHFLVKNTDERIEGLEMYSVGIDKEYGLSVVDILFYINNDMGGNKATEKYNILKNVLVSKYGEQYSDEYIWRNHKKKFNIIF</sequence>
<accession>A0A1B8HDB2</accession>
<protein>
    <submittedName>
        <fullName evidence="1">Uncharacterized protein</fullName>
    </submittedName>
</protein>
<evidence type="ECO:0000313" key="1">
    <source>
        <dbReference type="EMBL" id="OBU07068.1"/>
    </source>
</evidence>
<dbReference type="AlphaFoldDB" id="A0A1B8HDB2"/>